<accession>A0A2M7GBM6</accession>
<feature type="region of interest" description="Disordered" evidence="1">
    <location>
        <begin position="103"/>
        <end position="122"/>
    </location>
</feature>
<organism evidence="2 3">
    <name type="scientific">bacterium (Candidatus Blackallbacteria) CG17_big_fil_post_rev_8_21_14_2_50_48_46</name>
    <dbReference type="NCBI Taxonomy" id="2014261"/>
    <lineage>
        <taxon>Bacteria</taxon>
        <taxon>Candidatus Blackallbacteria</taxon>
    </lineage>
</organism>
<protein>
    <recommendedName>
        <fullName evidence="4">DUF721 domain-containing protein</fullName>
    </recommendedName>
</protein>
<dbReference type="PANTHER" id="PTHR36456:SF1">
    <property type="entry name" value="UPF0232 PROTEIN SCO3875"/>
    <property type="match status" value="1"/>
</dbReference>
<evidence type="ECO:0000313" key="3">
    <source>
        <dbReference type="Proteomes" id="UP000231019"/>
    </source>
</evidence>
<dbReference type="AlphaFoldDB" id="A0A2M7GBM6"/>
<evidence type="ECO:0000313" key="2">
    <source>
        <dbReference type="EMBL" id="PIW19343.1"/>
    </source>
</evidence>
<evidence type="ECO:0008006" key="4">
    <source>
        <dbReference type="Google" id="ProtNLM"/>
    </source>
</evidence>
<dbReference type="Pfam" id="PF05258">
    <property type="entry name" value="DciA"/>
    <property type="match status" value="1"/>
</dbReference>
<dbReference type="Proteomes" id="UP000231019">
    <property type="component" value="Unassembled WGS sequence"/>
</dbReference>
<comment type="caution">
    <text evidence="2">The sequence shown here is derived from an EMBL/GenBank/DDBJ whole genome shotgun (WGS) entry which is preliminary data.</text>
</comment>
<name>A0A2M7GBM6_9BACT</name>
<dbReference type="PANTHER" id="PTHR36456">
    <property type="entry name" value="UPF0232 PROTEIN SCO3875"/>
    <property type="match status" value="1"/>
</dbReference>
<evidence type="ECO:0000256" key="1">
    <source>
        <dbReference type="SAM" id="MobiDB-lite"/>
    </source>
</evidence>
<proteinExistence type="predicted"/>
<dbReference type="EMBL" id="PFFQ01000004">
    <property type="protein sequence ID" value="PIW19343.1"/>
    <property type="molecule type" value="Genomic_DNA"/>
</dbReference>
<dbReference type="InterPro" id="IPR007922">
    <property type="entry name" value="DciA-like"/>
</dbReference>
<gene>
    <name evidence="2" type="ORF">COW36_00450</name>
</gene>
<sequence>MKQKKNTRRSGLQPMSYLLSSYMHQLKDLKQDRLGLILERWVDIVGPFISERMEPIRIEEDRLICYVVSSSLLHEFSFLETDILRKLVNYPCGEGIKGIRLTTVKPPSKHKPPEKRQKTQPIQLPPEKLNLREIHALEESVQIIKDQDTQARVLRLLKAMETRKKTLAFHHWKYCAHCQNYCEPRYKVCPICNQSLRSGS</sequence>
<reference evidence="2 3" key="1">
    <citation type="submission" date="2017-09" db="EMBL/GenBank/DDBJ databases">
        <title>Depth-based differentiation of microbial function through sediment-hosted aquifers and enrichment of novel symbionts in the deep terrestrial subsurface.</title>
        <authorList>
            <person name="Probst A.J."/>
            <person name="Ladd B."/>
            <person name="Jarett J.K."/>
            <person name="Geller-Mcgrath D.E."/>
            <person name="Sieber C.M."/>
            <person name="Emerson J.B."/>
            <person name="Anantharaman K."/>
            <person name="Thomas B.C."/>
            <person name="Malmstrom R."/>
            <person name="Stieglmeier M."/>
            <person name="Klingl A."/>
            <person name="Woyke T."/>
            <person name="Ryan C.M."/>
            <person name="Banfield J.F."/>
        </authorList>
    </citation>
    <scope>NUCLEOTIDE SEQUENCE [LARGE SCALE GENOMIC DNA]</scope>
    <source>
        <strain evidence="2">CG17_big_fil_post_rev_8_21_14_2_50_48_46</strain>
    </source>
</reference>